<evidence type="ECO:0000256" key="9">
    <source>
        <dbReference type="ARBA" id="ARBA00047725"/>
    </source>
</evidence>
<dbReference type="GO" id="GO:0046872">
    <property type="term" value="F:metal ion binding"/>
    <property type="evidence" value="ECO:0007669"/>
    <property type="project" value="UniProtKB-KW"/>
</dbReference>
<keyword evidence="6" id="KW-0266">Ethylene biosynthesis</keyword>
<dbReference type="Gene3D" id="2.60.120.330">
    <property type="entry name" value="B-lactam Antibiotic, Isopenicillin N Synthase, Chain"/>
    <property type="match status" value="1"/>
</dbReference>
<organism evidence="13 14">
    <name type="scientific">Hyphomonas johnsonii MHS-2</name>
    <dbReference type="NCBI Taxonomy" id="1280950"/>
    <lineage>
        <taxon>Bacteria</taxon>
        <taxon>Pseudomonadati</taxon>
        <taxon>Pseudomonadota</taxon>
        <taxon>Alphaproteobacteria</taxon>
        <taxon>Hyphomonadales</taxon>
        <taxon>Hyphomonadaceae</taxon>
        <taxon>Hyphomonas</taxon>
    </lineage>
</organism>
<dbReference type="Pfam" id="PF03171">
    <property type="entry name" value="2OG-FeII_Oxy"/>
    <property type="match status" value="1"/>
</dbReference>
<keyword evidence="11" id="KW-0479">Metal-binding</keyword>
<dbReference type="GO" id="GO:0102276">
    <property type="term" value="F:2-oxoglutarate oxygenase/decarboxylase (ethylene-forming) activity"/>
    <property type="evidence" value="ECO:0007669"/>
    <property type="project" value="UniProtKB-EC"/>
</dbReference>
<evidence type="ECO:0000256" key="5">
    <source>
        <dbReference type="ARBA" id="ARBA00019045"/>
    </source>
</evidence>
<dbReference type="OrthoDB" id="21825at2"/>
<dbReference type="InterPro" id="IPR050231">
    <property type="entry name" value="Iron_ascorbate_oxido_reductase"/>
</dbReference>
<feature type="domain" description="Fe2OG dioxygenase" evidence="12">
    <location>
        <begin position="165"/>
        <end position="272"/>
    </location>
</feature>
<dbReference type="AlphaFoldDB" id="A0A059FUH3"/>
<sequence length="313" mass="34402">MTEYFKPIPYSLWRKDKAAFAAAFGESFRETGFAVVSGHPVDQSVIDENLRATKAFFALPDAVKARYDGRAGGGQRGYTAFATENAKGADKADLKEFWHTGRLLPQDSPYRETMADTPPVAEVADFDRATRALYTALDEMGRDLLRAIALHLGLDELWFEDRVEMGNSILRLLHYPPQESPPPEGTVRAGAHEDINVITLLLGAEEAGLEVKHSSGTWLGVNPPPGALVINCGDMLQRLTAGVLPSTTHRVVNPSPERAKFPRYSTPFFLHFNQDVVIEALPGCVAEGGTPQPPITAQDYLMERLREIGLVKT</sequence>
<proteinExistence type="inferred from homology"/>
<dbReference type="InterPro" id="IPR026992">
    <property type="entry name" value="DIOX_N"/>
</dbReference>
<keyword evidence="11" id="KW-0560">Oxidoreductase</keyword>
<evidence type="ECO:0000256" key="2">
    <source>
        <dbReference type="ARBA" id="ARBA00004767"/>
    </source>
</evidence>
<dbReference type="EC" id="1.14.20.7" evidence="3"/>
<dbReference type="PATRIC" id="fig|1280950.3.peg.374"/>
<evidence type="ECO:0000256" key="7">
    <source>
        <dbReference type="ARBA" id="ARBA00031011"/>
    </source>
</evidence>
<name>A0A059FUH3_9PROT</name>
<protein>
    <recommendedName>
        <fullName evidence="5">2-oxoglutarate-dependent ethylene/succinate-forming enzyme</fullName>
        <ecNumber evidence="4">1.13.12.19</ecNumber>
        <ecNumber evidence="3">1.14.20.7</ecNumber>
    </recommendedName>
    <alternativeName>
        <fullName evidence="7">2-oxoglutarate dioxygenase (ethylene-forming)</fullName>
    </alternativeName>
    <alternativeName>
        <fullName evidence="8">2-oxoglutarate/L-arginine monooxygenase/decarboxylase (succinate-forming)</fullName>
    </alternativeName>
</protein>
<dbReference type="SUPFAM" id="SSF51197">
    <property type="entry name" value="Clavaminate synthase-like"/>
    <property type="match status" value="1"/>
</dbReference>
<dbReference type="PRINTS" id="PR00682">
    <property type="entry name" value="IPNSYNTHASE"/>
</dbReference>
<evidence type="ECO:0000256" key="11">
    <source>
        <dbReference type="RuleBase" id="RU003682"/>
    </source>
</evidence>
<gene>
    <name evidence="13" type="ORF">HJO_01820</name>
</gene>
<dbReference type="InterPro" id="IPR044861">
    <property type="entry name" value="IPNS-like_FE2OG_OXY"/>
</dbReference>
<evidence type="ECO:0000313" key="14">
    <source>
        <dbReference type="Proteomes" id="UP000025171"/>
    </source>
</evidence>
<evidence type="ECO:0000256" key="6">
    <source>
        <dbReference type="ARBA" id="ARBA00022666"/>
    </source>
</evidence>
<evidence type="ECO:0000259" key="12">
    <source>
        <dbReference type="PROSITE" id="PS51471"/>
    </source>
</evidence>
<evidence type="ECO:0000256" key="8">
    <source>
        <dbReference type="ARBA" id="ARBA00031282"/>
    </source>
</evidence>
<evidence type="ECO:0000256" key="4">
    <source>
        <dbReference type="ARBA" id="ARBA00012531"/>
    </source>
</evidence>
<dbReference type="InterPro" id="IPR027443">
    <property type="entry name" value="IPNS-like_sf"/>
</dbReference>
<dbReference type="EMBL" id="ARYK01000001">
    <property type="protein sequence ID" value="KCZ94073.1"/>
    <property type="molecule type" value="Genomic_DNA"/>
</dbReference>
<comment type="caution">
    <text evidence="13">The sequence shown here is derived from an EMBL/GenBank/DDBJ whole genome shotgun (WGS) entry which is preliminary data.</text>
</comment>
<dbReference type="InterPro" id="IPR005123">
    <property type="entry name" value="Oxoglu/Fe-dep_dioxygenase_dom"/>
</dbReference>
<keyword evidence="14" id="KW-1185">Reference proteome</keyword>
<reference evidence="13 14" key="1">
    <citation type="journal article" date="2014" name="Antonie Van Leeuwenhoek">
        <title>Hyphomonas beringensis sp. nov. and Hyphomonas chukchiensis sp. nov., isolated from surface seawater of the Bering Sea and Chukchi Sea.</title>
        <authorList>
            <person name="Li C."/>
            <person name="Lai Q."/>
            <person name="Li G."/>
            <person name="Dong C."/>
            <person name="Wang J."/>
            <person name="Liao Y."/>
            <person name="Shao Z."/>
        </authorList>
    </citation>
    <scope>NUCLEOTIDE SEQUENCE [LARGE SCALE GENOMIC DNA]</scope>
    <source>
        <strain evidence="13 14">MHS-2</strain>
    </source>
</reference>
<evidence type="ECO:0000256" key="3">
    <source>
        <dbReference type="ARBA" id="ARBA00012293"/>
    </source>
</evidence>
<dbReference type="eggNOG" id="COG3491">
    <property type="taxonomic scope" value="Bacteria"/>
</dbReference>
<dbReference type="Pfam" id="PF14226">
    <property type="entry name" value="DIOX_N"/>
    <property type="match status" value="1"/>
</dbReference>
<keyword evidence="11" id="KW-0408">Iron</keyword>
<comment type="similarity">
    <text evidence="11">Belongs to the iron/ascorbate-dependent oxidoreductase family.</text>
</comment>
<evidence type="ECO:0000313" key="13">
    <source>
        <dbReference type="EMBL" id="KCZ94073.1"/>
    </source>
</evidence>
<dbReference type="EC" id="1.13.12.19" evidence="4"/>
<comment type="cofactor">
    <cofactor evidence="1">
        <name>Fe(2+)</name>
        <dbReference type="ChEBI" id="CHEBI:29033"/>
    </cofactor>
</comment>
<dbReference type="GO" id="GO:0009693">
    <property type="term" value="P:ethylene biosynthetic process"/>
    <property type="evidence" value="ECO:0007669"/>
    <property type="project" value="UniProtKB-KW"/>
</dbReference>
<accession>A0A059FUH3</accession>
<dbReference type="PROSITE" id="PS51471">
    <property type="entry name" value="FE2OG_OXY"/>
    <property type="match status" value="1"/>
</dbReference>
<evidence type="ECO:0000256" key="10">
    <source>
        <dbReference type="ARBA" id="ARBA00049359"/>
    </source>
</evidence>
<dbReference type="STRING" id="1280950.HJO_01820"/>
<dbReference type="RefSeq" id="WP_035614231.1">
    <property type="nucleotide sequence ID" value="NZ_ARYK01000001.1"/>
</dbReference>
<comment type="catalytic activity">
    <reaction evidence="9">
        <text>2-oxoglutarate + O2 + 2 H(+) = ethene + 3 CO2 + H2O</text>
        <dbReference type="Rhea" id="RHEA:31523"/>
        <dbReference type="ChEBI" id="CHEBI:15377"/>
        <dbReference type="ChEBI" id="CHEBI:15378"/>
        <dbReference type="ChEBI" id="CHEBI:15379"/>
        <dbReference type="ChEBI" id="CHEBI:16526"/>
        <dbReference type="ChEBI" id="CHEBI:16810"/>
        <dbReference type="ChEBI" id="CHEBI:18153"/>
        <dbReference type="EC" id="1.13.12.19"/>
    </reaction>
</comment>
<dbReference type="Proteomes" id="UP000025171">
    <property type="component" value="Unassembled WGS sequence"/>
</dbReference>
<evidence type="ECO:0000256" key="1">
    <source>
        <dbReference type="ARBA" id="ARBA00001954"/>
    </source>
</evidence>
<dbReference type="PANTHER" id="PTHR47990">
    <property type="entry name" value="2-OXOGLUTARATE (2OG) AND FE(II)-DEPENDENT OXYGENASE SUPERFAMILY PROTEIN-RELATED"/>
    <property type="match status" value="1"/>
</dbReference>
<comment type="pathway">
    <text evidence="2">Alkene biosynthesis; ethylene biosynthesis via 2-oxoglutarate.</text>
</comment>
<comment type="catalytic activity">
    <reaction evidence="10">
        <text>L-arginine + 2-oxoglutarate + O2 = guanidine + L-glutamate 5-semialdehyde + succinate + CO2</text>
        <dbReference type="Rhea" id="RHEA:31535"/>
        <dbReference type="ChEBI" id="CHEBI:15379"/>
        <dbReference type="ChEBI" id="CHEBI:16526"/>
        <dbReference type="ChEBI" id="CHEBI:16810"/>
        <dbReference type="ChEBI" id="CHEBI:30031"/>
        <dbReference type="ChEBI" id="CHEBI:30087"/>
        <dbReference type="ChEBI" id="CHEBI:32682"/>
        <dbReference type="ChEBI" id="CHEBI:58066"/>
        <dbReference type="EC" id="1.14.20.7"/>
    </reaction>
</comment>